<evidence type="ECO:0000256" key="1">
    <source>
        <dbReference type="ARBA" id="ARBA00004726"/>
    </source>
</evidence>
<dbReference type="Gene3D" id="3.40.50.620">
    <property type="entry name" value="HUPs"/>
    <property type="match status" value="1"/>
</dbReference>
<evidence type="ECO:0000256" key="6">
    <source>
        <dbReference type="ARBA" id="ARBA00022695"/>
    </source>
</evidence>
<dbReference type="GO" id="GO:0005524">
    <property type="term" value="F:ATP binding"/>
    <property type="evidence" value="ECO:0007669"/>
    <property type="project" value="UniProtKB-KW"/>
</dbReference>
<evidence type="ECO:0000313" key="16">
    <source>
        <dbReference type="EMBL" id="SLM40215.1"/>
    </source>
</evidence>
<keyword evidence="5" id="KW-0808">Transferase</keyword>
<keyword evidence="7" id="KW-0547">Nucleotide-binding</keyword>
<evidence type="ECO:0000313" key="17">
    <source>
        <dbReference type="Proteomes" id="UP000192927"/>
    </source>
</evidence>
<dbReference type="GO" id="GO:0003919">
    <property type="term" value="F:FMN adenylyltransferase activity"/>
    <property type="evidence" value="ECO:0007669"/>
    <property type="project" value="UniProtKB-EC"/>
</dbReference>
<dbReference type="SUPFAM" id="SSF52402">
    <property type="entry name" value="Adenine nucleotide alpha hydrolases-like"/>
    <property type="match status" value="1"/>
</dbReference>
<dbReference type="CDD" id="cd23948">
    <property type="entry name" value="FAD_synthase"/>
    <property type="match status" value="1"/>
</dbReference>
<keyword evidence="17" id="KW-1185">Reference proteome</keyword>
<evidence type="ECO:0000259" key="15">
    <source>
        <dbReference type="Pfam" id="PF01507"/>
    </source>
</evidence>
<evidence type="ECO:0000256" key="9">
    <source>
        <dbReference type="ARBA" id="ARBA00022840"/>
    </source>
</evidence>
<dbReference type="EC" id="2.7.7.2" evidence="2"/>
<evidence type="ECO:0000256" key="8">
    <source>
        <dbReference type="ARBA" id="ARBA00022827"/>
    </source>
</evidence>
<comment type="pathway">
    <text evidence="1">Cofactor biosynthesis; FAD biosynthesis; FAD from FMN: step 1/1.</text>
</comment>
<dbReference type="EMBL" id="FWEW01003658">
    <property type="protein sequence ID" value="SLM40215.1"/>
    <property type="molecule type" value="Genomic_DNA"/>
</dbReference>
<evidence type="ECO:0000256" key="7">
    <source>
        <dbReference type="ARBA" id="ARBA00022741"/>
    </source>
</evidence>
<keyword evidence="6" id="KW-0548">Nucleotidyltransferase</keyword>
<dbReference type="Pfam" id="PF01507">
    <property type="entry name" value="PAPS_reduct"/>
    <property type="match status" value="2"/>
</dbReference>
<name>A0A1W5DB10_9LECA</name>
<dbReference type="InterPro" id="IPR002500">
    <property type="entry name" value="PAPS_reduct_dom"/>
</dbReference>
<feature type="transmembrane region" description="Helical" evidence="14">
    <location>
        <begin position="67"/>
        <end position="89"/>
    </location>
</feature>
<dbReference type="Proteomes" id="UP000192927">
    <property type="component" value="Unassembled WGS sequence"/>
</dbReference>
<keyword evidence="14" id="KW-1133">Transmembrane helix</keyword>
<feature type="domain" description="Phosphoadenosine phosphosulphate reductase" evidence="15">
    <location>
        <begin position="56"/>
        <end position="126"/>
    </location>
</feature>
<protein>
    <recommendedName>
        <fullName evidence="2">FAD synthase</fullName>
        <ecNumber evidence="2">2.7.7.2</ecNumber>
    </recommendedName>
    <alternativeName>
        <fullName evidence="10">FAD pyrophosphorylase</fullName>
    </alternativeName>
    <alternativeName>
        <fullName evidence="11">FMN adenylyltransferase</fullName>
    </alternativeName>
</protein>
<keyword evidence="14" id="KW-0472">Membrane</keyword>
<proteinExistence type="predicted"/>
<sequence>MAVPRAFAPASQFHIALTKILPAMPANAPRPPADDEPNAPPPPAGTDSLPALLSEISLSYNGGKDCLVLLVLLLSCLGALPAAALPALLPSVYIESRHPFPEVDAFVTGSSRAYHLAVSRHSNASMKAAFAEYLRERQGVKCIFVGTRRTDPQGGGLTFFDQTDGGWPAFMRCHPVIDWHYAEIWTFIRHLGIPYCELYDRGYTSLGGTTDTHPNPALKAEGQEARFRPAYELEMDEEERLGRDR</sequence>
<keyword evidence="14" id="KW-0812">Transmembrane</keyword>
<feature type="domain" description="Phosphoadenosine phosphosulphate reductase" evidence="15">
    <location>
        <begin position="139"/>
        <end position="214"/>
    </location>
</feature>
<accession>A0A1W5DB10</accession>
<evidence type="ECO:0000256" key="10">
    <source>
        <dbReference type="ARBA" id="ARBA00031145"/>
    </source>
</evidence>
<dbReference type="AlphaFoldDB" id="A0A1W5DB10"/>
<keyword evidence="4" id="KW-0288">FMN</keyword>
<dbReference type="GO" id="GO:0006747">
    <property type="term" value="P:FAD biosynthetic process"/>
    <property type="evidence" value="ECO:0007669"/>
    <property type="project" value="TreeGrafter"/>
</dbReference>
<dbReference type="PANTHER" id="PTHR23293:SF9">
    <property type="entry name" value="FAD SYNTHASE"/>
    <property type="match status" value="1"/>
</dbReference>
<reference evidence="17" key="1">
    <citation type="submission" date="2017-03" db="EMBL/GenBank/DDBJ databases">
        <authorList>
            <person name="Sharma R."/>
            <person name="Thines M."/>
        </authorList>
    </citation>
    <scope>NUCLEOTIDE SEQUENCE [LARGE SCALE GENOMIC DNA]</scope>
</reference>
<keyword evidence="3" id="KW-0285">Flavoprotein</keyword>
<evidence type="ECO:0000256" key="11">
    <source>
        <dbReference type="ARBA" id="ARBA00031871"/>
    </source>
</evidence>
<evidence type="ECO:0000256" key="2">
    <source>
        <dbReference type="ARBA" id="ARBA00012393"/>
    </source>
</evidence>
<evidence type="ECO:0000256" key="3">
    <source>
        <dbReference type="ARBA" id="ARBA00022630"/>
    </source>
</evidence>
<evidence type="ECO:0000256" key="5">
    <source>
        <dbReference type="ARBA" id="ARBA00022679"/>
    </source>
</evidence>
<evidence type="ECO:0000256" key="13">
    <source>
        <dbReference type="SAM" id="MobiDB-lite"/>
    </source>
</evidence>
<comment type="catalytic activity">
    <reaction evidence="12">
        <text>FMN + ATP + H(+) = FAD + diphosphate</text>
        <dbReference type="Rhea" id="RHEA:17237"/>
        <dbReference type="ChEBI" id="CHEBI:15378"/>
        <dbReference type="ChEBI" id="CHEBI:30616"/>
        <dbReference type="ChEBI" id="CHEBI:33019"/>
        <dbReference type="ChEBI" id="CHEBI:57692"/>
        <dbReference type="ChEBI" id="CHEBI:58210"/>
        <dbReference type="EC" id="2.7.7.2"/>
    </reaction>
</comment>
<evidence type="ECO:0000256" key="12">
    <source>
        <dbReference type="ARBA" id="ARBA00049494"/>
    </source>
</evidence>
<dbReference type="PANTHER" id="PTHR23293">
    <property type="entry name" value="FAD SYNTHETASE-RELATED FMN ADENYLYLTRANSFERASE"/>
    <property type="match status" value="1"/>
</dbReference>
<keyword evidence="9" id="KW-0067">ATP-binding</keyword>
<feature type="region of interest" description="Disordered" evidence="13">
    <location>
        <begin position="26"/>
        <end position="46"/>
    </location>
</feature>
<evidence type="ECO:0000256" key="4">
    <source>
        <dbReference type="ARBA" id="ARBA00022643"/>
    </source>
</evidence>
<dbReference type="InterPro" id="IPR014729">
    <property type="entry name" value="Rossmann-like_a/b/a_fold"/>
</dbReference>
<evidence type="ECO:0000256" key="14">
    <source>
        <dbReference type="SAM" id="Phobius"/>
    </source>
</evidence>
<organism evidence="16 17">
    <name type="scientific">Lasallia pustulata</name>
    <dbReference type="NCBI Taxonomy" id="136370"/>
    <lineage>
        <taxon>Eukaryota</taxon>
        <taxon>Fungi</taxon>
        <taxon>Dikarya</taxon>
        <taxon>Ascomycota</taxon>
        <taxon>Pezizomycotina</taxon>
        <taxon>Lecanoromycetes</taxon>
        <taxon>OSLEUM clade</taxon>
        <taxon>Umbilicariomycetidae</taxon>
        <taxon>Umbilicariales</taxon>
        <taxon>Umbilicariaceae</taxon>
        <taxon>Lasallia</taxon>
    </lineage>
</organism>
<keyword evidence="8" id="KW-0274">FAD</keyword>